<proteinExistence type="predicted"/>
<dbReference type="AlphaFoldDB" id="A0A2T2N4Q1"/>
<evidence type="ECO:0000313" key="3">
    <source>
        <dbReference type="EMBL" id="PSN59998.1"/>
    </source>
</evidence>
<feature type="signal peptide" evidence="2">
    <location>
        <begin position="1"/>
        <end position="22"/>
    </location>
</feature>
<name>A0A2T2N4Q1_CORCC</name>
<evidence type="ECO:0000313" key="4">
    <source>
        <dbReference type="Proteomes" id="UP000240883"/>
    </source>
</evidence>
<reference evidence="3 4" key="1">
    <citation type="journal article" date="2018" name="Front. Microbiol.">
        <title>Genome-Wide Analysis of Corynespora cassiicola Leaf Fall Disease Putative Effectors.</title>
        <authorList>
            <person name="Lopez D."/>
            <person name="Ribeiro S."/>
            <person name="Label P."/>
            <person name="Fumanal B."/>
            <person name="Venisse J.S."/>
            <person name="Kohler A."/>
            <person name="de Oliveira R.R."/>
            <person name="Labutti K."/>
            <person name="Lipzen A."/>
            <person name="Lail K."/>
            <person name="Bauer D."/>
            <person name="Ohm R.A."/>
            <person name="Barry K.W."/>
            <person name="Spatafora J."/>
            <person name="Grigoriev I.V."/>
            <person name="Martin F.M."/>
            <person name="Pujade-Renaud V."/>
        </authorList>
    </citation>
    <scope>NUCLEOTIDE SEQUENCE [LARGE SCALE GENOMIC DNA]</scope>
    <source>
        <strain evidence="3 4">Philippines</strain>
    </source>
</reference>
<sequence length="93" mass="9409">MVLIRLFLSSALDFSFWSPAGAGAGAGAALTMGSFASVVVAAVVWCGAVRCEAVRGGALVPPVRRCRCGKGGVNGRMGLLGWQAGWLAGWLAG</sequence>
<keyword evidence="1" id="KW-0812">Transmembrane</keyword>
<keyword evidence="4" id="KW-1185">Reference proteome</keyword>
<evidence type="ECO:0000256" key="1">
    <source>
        <dbReference type="SAM" id="Phobius"/>
    </source>
</evidence>
<protein>
    <submittedName>
        <fullName evidence="3">Uncharacterized protein</fullName>
    </submittedName>
</protein>
<keyword evidence="1" id="KW-0472">Membrane</keyword>
<feature type="chain" id="PRO_5015673702" evidence="2">
    <location>
        <begin position="23"/>
        <end position="93"/>
    </location>
</feature>
<evidence type="ECO:0000256" key="2">
    <source>
        <dbReference type="SAM" id="SignalP"/>
    </source>
</evidence>
<dbReference type="Proteomes" id="UP000240883">
    <property type="component" value="Unassembled WGS sequence"/>
</dbReference>
<dbReference type="EMBL" id="KZ678151">
    <property type="protein sequence ID" value="PSN59998.1"/>
    <property type="molecule type" value="Genomic_DNA"/>
</dbReference>
<accession>A0A2T2N4Q1</accession>
<keyword evidence="1" id="KW-1133">Transmembrane helix</keyword>
<keyword evidence="2" id="KW-0732">Signal</keyword>
<organism evidence="3 4">
    <name type="scientific">Corynespora cassiicola Philippines</name>
    <dbReference type="NCBI Taxonomy" id="1448308"/>
    <lineage>
        <taxon>Eukaryota</taxon>
        <taxon>Fungi</taxon>
        <taxon>Dikarya</taxon>
        <taxon>Ascomycota</taxon>
        <taxon>Pezizomycotina</taxon>
        <taxon>Dothideomycetes</taxon>
        <taxon>Pleosporomycetidae</taxon>
        <taxon>Pleosporales</taxon>
        <taxon>Corynesporascaceae</taxon>
        <taxon>Corynespora</taxon>
    </lineage>
</organism>
<feature type="transmembrane region" description="Helical" evidence="1">
    <location>
        <begin position="20"/>
        <end position="45"/>
    </location>
</feature>
<gene>
    <name evidence="3" type="ORF">BS50DRAFT_579513</name>
</gene>